<keyword evidence="4 7" id="KW-0067">ATP-binding</keyword>
<sequence length="598" mass="68357">MEKFKELGLTGEILKGIADLGFEQPTPIQEKVIPVVLEGENDLVALAQTGTGKTAAFGLPLLQKLDTSCRDVQVLILSPTRELCMQIGKDLQNYSKYCPDIKVICVYGGTDIRRQMKDIAKGCHVLVATPGRLCDLIKREAVSIGNVWAVVLDEADEMLNMGFKEDLNFILDETPEARKTYLFSATMPREVERIAKTYLRHPQEISTGKKNQGADTVTHEYYQVRAKDCYETLRRVIDCAPDMYAIIFTRTKVDARDIARKLHKDGIDCDALHGDLSQAQRDDVMERFRSKRLKVLVATDVAARGLDVDNLTHVINYNLPEDIESYTHRSGRTGRAGREGISVAIINSREKGKLRRIEKTIKKEFQYREVPGGEEVCRAQLLWYADKVLAAEPKETLVKYQNELYEKFEHLTKEELLQKILSYEFGKLLKKYADVEDLNLPENERGDKKRDIKAKKESKAEEISAQFTTFTVNVGREDGFTPRDLLTIINENVPRKGLEIGSIRVFETNTKFEIDLGGLQRFASFFRNVSFNGLPFIPAEVKDRYGRGKDRERESFGRRRDSEPRWRSDKKRADKGKRGRFSEKKKGMGKTPRARKKR</sequence>
<organism evidence="12 13">
    <name type="scientific">Candidatus Odoribacter faecigallinarum</name>
    <dbReference type="NCBI Taxonomy" id="2838706"/>
    <lineage>
        <taxon>Bacteria</taxon>
        <taxon>Pseudomonadati</taxon>
        <taxon>Bacteroidota</taxon>
        <taxon>Bacteroidia</taxon>
        <taxon>Bacteroidales</taxon>
        <taxon>Odoribacteraceae</taxon>
        <taxon>Odoribacter</taxon>
    </lineage>
</organism>
<dbReference type="Pfam" id="PF00270">
    <property type="entry name" value="DEAD"/>
    <property type="match status" value="1"/>
</dbReference>
<dbReference type="PROSITE" id="PS51192">
    <property type="entry name" value="HELICASE_ATP_BIND_1"/>
    <property type="match status" value="1"/>
</dbReference>
<feature type="short sequence motif" description="Q motif" evidence="6">
    <location>
        <begin position="2"/>
        <end position="30"/>
    </location>
</feature>
<evidence type="ECO:0000256" key="2">
    <source>
        <dbReference type="ARBA" id="ARBA00022801"/>
    </source>
</evidence>
<evidence type="ECO:0000256" key="1">
    <source>
        <dbReference type="ARBA" id="ARBA00022741"/>
    </source>
</evidence>
<dbReference type="PROSITE" id="PS51194">
    <property type="entry name" value="HELICASE_CTER"/>
    <property type="match status" value="1"/>
</dbReference>
<dbReference type="CDD" id="cd00268">
    <property type="entry name" value="DEADc"/>
    <property type="match status" value="1"/>
</dbReference>
<dbReference type="SMART" id="SM00490">
    <property type="entry name" value="HELICc"/>
    <property type="match status" value="1"/>
</dbReference>
<evidence type="ECO:0000256" key="3">
    <source>
        <dbReference type="ARBA" id="ARBA00022806"/>
    </source>
</evidence>
<evidence type="ECO:0000259" key="11">
    <source>
        <dbReference type="PROSITE" id="PS51195"/>
    </source>
</evidence>
<dbReference type="Pfam" id="PF00271">
    <property type="entry name" value="Helicase_C"/>
    <property type="match status" value="1"/>
</dbReference>
<protein>
    <submittedName>
        <fullName evidence="12">DEAD/DEAH box helicase</fullName>
    </submittedName>
</protein>
<evidence type="ECO:0000256" key="8">
    <source>
        <dbReference type="SAM" id="MobiDB-lite"/>
    </source>
</evidence>
<dbReference type="InterPro" id="IPR044742">
    <property type="entry name" value="DEAD/DEAH_RhlB"/>
</dbReference>
<dbReference type="InterPro" id="IPR014014">
    <property type="entry name" value="RNA_helicase_DEAD_Q_motif"/>
</dbReference>
<dbReference type="GO" id="GO:0016787">
    <property type="term" value="F:hydrolase activity"/>
    <property type="evidence" value="ECO:0007669"/>
    <property type="project" value="UniProtKB-KW"/>
</dbReference>
<dbReference type="InterPro" id="IPR012677">
    <property type="entry name" value="Nucleotide-bd_a/b_plait_sf"/>
</dbReference>
<keyword evidence="3 7" id="KW-0347">Helicase</keyword>
<feature type="domain" description="Helicase ATP-binding" evidence="9">
    <location>
        <begin position="34"/>
        <end position="205"/>
    </location>
</feature>
<dbReference type="InterPro" id="IPR027417">
    <property type="entry name" value="P-loop_NTPase"/>
</dbReference>
<feature type="region of interest" description="Disordered" evidence="8">
    <location>
        <begin position="547"/>
        <end position="598"/>
    </location>
</feature>
<evidence type="ECO:0000313" key="13">
    <source>
        <dbReference type="Proteomes" id="UP000824202"/>
    </source>
</evidence>
<feature type="domain" description="Helicase C-terminal" evidence="10">
    <location>
        <begin position="232"/>
        <end position="378"/>
    </location>
</feature>
<dbReference type="SUPFAM" id="SSF52540">
    <property type="entry name" value="P-loop containing nucleoside triphosphate hydrolases"/>
    <property type="match status" value="1"/>
</dbReference>
<evidence type="ECO:0000256" key="6">
    <source>
        <dbReference type="PROSITE-ProRule" id="PRU00552"/>
    </source>
</evidence>
<evidence type="ECO:0000256" key="4">
    <source>
        <dbReference type="ARBA" id="ARBA00022840"/>
    </source>
</evidence>
<evidence type="ECO:0000259" key="9">
    <source>
        <dbReference type="PROSITE" id="PS51192"/>
    </source>
</evidence>
<dbReference type="PROSITE" id="PS51195">
    <property type="entry name" value="Q_MOTIF"/>
    <property type="match status" value="1"/>
</dbReference>
<keyword evidence="1 7" id="KW-0547">Nucleotide-binding</keyword>
<dbReference type="InterPro" id="IPR000629">
    <property type="entry name" value="RNA-helicase_DEAD-box_CS"/>
</dbReference>
<dbReference type="GO" id="GO:0005524">
    <property type="term" value="F:ATP binding"/>
    <property type="evidence" value="ECO:0007669"/>
    <property type="project" value="UniProtKB-KW"/>
</dbReference>
<comment type="similarity">
    <text evidence="5 7">Belongs to the DEAD box helicase family.</text>
</comment>
<dbReference type="InterPro" id="IPR011545">
    <property type="entry name" value="DEAD/DEAH_box_helicase_dom"/>
</dbReference>
<name>A0A9D1UZK1_9BACT</name>
<dbReference type="EMBL" id="DXFT01000088">
    <property type="protein sequence ID" value="HIX03360.1"/>
    <property type="molecule type" value="Genomic_DNA"/>
</dbReference>
<feature type="compositionally biased region" description="Basic residues" evidence="8">
    <location>
        <begin position="568"/>
        <end position="579"/>
    </location>
</feature>
<evidence type="ECO:0000259" key="10">
    <source>
        <dbReference type="PROSITE" id="PS51194"/>
    </source>
</evidence>
<feature type="domain" description="DEAD-box RNA helicase Q" evidence="11">
    <location>
        <begin position="2"/>
        <end position="30"/>
    </location>
</feature>
<dbReference type="GO" id="GO:0003724">
    <property type="term" value="F:RNA helicase activity"/>
    <property type="evidence" value="ECO:0007669"/>
    <property type="project" value="InterPro"/>
</dbReference>
<keyword evidence="2 7" id="KW-0378">Hydrolase</keyword>
<dbReference type="InterPro" id="IPR001650">
    <property type="entry name" value="Helicase_C-like"/>
</dbReference>
<dbReference type="Pfam" id="PF03880">
    <property type="entry name" value="DbpA"/>
    <property type="match status" value="1"/>
</dbReference>
<dbReference type="PANTHER" id="PTHR47959:SF13">
    <property type="entry name" value="ATP-DEPENDENT RNA HELICASE RHLE"/>
    <property type="match status" value="1"/>
</dbReference>
<dbReference type="GO" id="GO:0005829">
    <property type="term" value="C:cytosol"/>
    <property type="evidence" value="ECO:0007669"/>
    <property type="project" value="TreeGrafter"/>
</dbReference>
<dbReference type="SMART" id="SM00487">
    <property type="entry name" value="DEXDc"/>
    <property type="match status" value="1"/>
</dbReference>
<evidence type="ECO:0000313" key="12">
    <source>
        <dbReference type="EMBL" id="HIX03360.1"/>
    </source>
</evidence>
<dbReference type="CDD" id="cd12252">
    <property type="entry name" value="RRM_DbpA"/>
    <property type="match status" value="1"/>
</dbReference>
<dbReference type="AlphaFoldDB" id="A0A9D1UZK1"/>
<comment type="caution">
    <text evidence="12">The sequence shown here is derived from an EMBL/GenBank/DDBJ whole genome shotgun (WGS) entry which is preliminary data.</text>
</comment>
<evidence type="ECO:0000256" key="5">
    <source>
        <dbReference type="ARBA" id="ARBA00038437"/>
    </source>
</evidence>
<feature type="compositionally biased region" description="Basic and acidic residues" evidence="8">
    <location>
        <begin position="547"/>
        <end position="567"/>
    </location>
</feature>
<gene>
    <name evidence="12" type="ORF">H9863_04490</name>
</gene>
<dbReference type="CDD" id="cd18787">
    <property type="entry name" value="SF2_C_DEAD"/>
    <property type="match status" value="1"/>
</dbReference>
<dbReference type="InterPro" id="IPR005580">
    <property type="entry name" value="DbpA/CsdA_RNA-bd_dom"/>
</dbReference>
<accession>A0A9D1UZK1</accession>
<dbReference type="Proteomes" id="UP000824202">
    <property type="component" value="Unassembled WGS sequence"/>
</dbReference>
<dbReference type="GO" id="GO:0003676">
    <property type="term" value="F:nucleic acid binding"/>
    <property type="evidence" value="ECO:0007669"/>
    <property type="project" value="InterPro"/>
</dbReference>
<dbReference type="Gene3D" id="3.30.70.330">
    <property type="match status" value="1"/>
</dbReference>
<proteinExistence type="inferred from homology"/>
<dbReference type="InterPro" id="IPR014001">
    <property type="entry name" value="Helicase_ATP-bd"/>
</dbReference>
<reference evidence="12" key="2">
    <citation type="submission" date="2021-04" db="EMBL/GenBank/DDBJ databases">
        <authorList>
            <person name="Gilroy R."/>
        </authorList>
    </citation>
    <scope>NUCLEOTIDE SEQUENCE</scope>
    <source>
        <strain evidence="12">23274</strain>
    </source>
</reference>
<dbReference type="Gene3D" id="3.40.50.300">
    <property type="entry name" value="P-loop containing nucleotide triphosphate hydrolases"/>
    <property type="match status" value="2"/>
</dbReference>
<dbReference type="PROSITE" id="PS00039">
    <property type="entry name" value="DEAD_ATP_HELICASE"/>
    <property type="match status" value="1"/>
</dbReference>
<evidence type="ECO:0000256" key="7">
    <source>
        <dbReference type="RuleBase" id="RU000492"/>
    </source>
</evidence>
<dbReference type="InterPro" id="IPR050079">
    <property type="entry name" value="DEAD_box_RNA_helicase"/>
</dbReference>
<reference evidence="12" key="1">
    <citation type="journal article" date="2021" name="PeerJ">
        <title>Extensive microbial diversity within the chicken gut microbiome revealed by metagenomics and culture.</title>
        <authorList>
            <person name="Gilroy R."/>
            <person name="Ravi A."/>
            <person name="Getino M."/>
            <person name="Pursley I."/>
            <person name="Horton D.L."/>
            <person name="Alikhan N.F."/>
            <person name="Baker D."/>
            <person name="Gharbi K."/>
            <person name="Hall N."/>
            <person name="Watson M."/>
            <person name="Adriaenssens E.M."/>
            <person name="Foster-Nyarko E."/>
            <person name="Jarju S."/>
            <person name="Secka A."/>
            <person name="Antonio M."/>
            <person name="Oren A."/>
            <person name="Chaudhuri R.R."/>
            <person name="La Ragione R."/>
            <person name="Hildebrand F."/>
            <person name="Pallen M.J."/>
        </authorList>
    </citation>
    <scope>NUCLEOTIDE SEQUENCE</scope>
    <source>
        <strain evidence="12">23274</strain>
    </source>
</reference>
<dbReference type="PANTHER" id="PTHR47959">
    <property type="entry name" value="ATP-DEPENDENT RNA HELICASE RHLE-RELATED"/>
    <property type="match status" value="1"/>
</dbReference>